<proteinExistence type="predicted"/>
<reference evidence="12" key="1">
    <citation type="submission" date="2022-11" db="UniProtKB">
        <authorList>
            <consortium name="WormBaseParasite"/>
        </authorList>
    </citation>
    <scope>IDENTIFICATION</scope>
</reference>
<feature type="compositionally biased region" description="Basic and acidic residues" evidence="9">
    <location>
        <begin position="514"/>
        <end position="523"/>
    </location>
</feature>
<dbReference type="GO" id="GO:0005762">
    <property type="term" value="C:mitochondrial large ribosomal subunit"/>
    <property type="evidence" value="ECO:0007669"/>
    <property type="project" value="InterPro"/>
</dbReference>
<dbReference type="InterPro" id="IPR000795">
    <property type="entry name" value="T_Tr_GTP-bd_dom"/>
</dbReference>
<keyword evidence="2" id="KW-0963">Cytoplasm</keyword>
<evidence type="ECO:0000256" key="5">
    <source>
        <dbReference type="ARBA" id="ARBA00022801"/>
    </source>
</evidence>
<dbReference type="GO" id="GO:0005525">
    <property type="term" value="F:GTP binding"/>
    <property type="evidence" value="ECO:0007669"/>
    <property type="project" value="UniProtKB-KW"/>
</dbReference>
<dbReference type="InterPro" id="IPR009003">
    <property type="entry name" value="Peptidase_S1_PA"/>
</dbReference>
<dbReference type="GO" id="GO:0032543">
    <property type="term" value="P:mitochondrial translation"/>
    <property type="evidence" value="ECO:0007669"/>
    <property type="project" value="InterPro"/>
</dbReference>
<dbReference type="Proteomes" id="UP000887560">
    <property type="component" value="Unplaced"/>
</dbReference>
<feature type="compositionally biased region" description="Basic and acidic residues" evidence="9">
    <location>
        <begin position="453"/>
        <end position="462"/>
    </location>
</feature>
<dbReference type="GO" id="GO:0003735">
    <property type="term" value="F:structural constituent of ribosome"/>
    <property type="evidence" value="ECO:0007669"/>
    <property type="project" value="InterPro"/>
</dbReference>
<evidence type="ECO:0000256" key="2">
    <source>
        <dbReference type="ARBA" id="ARBA00022490"/>
    </source>
</evidence>
<keyword evidence="7" id="KW-0342">GTP-binding</keyword>
<organism evidence="11 12">
    <name type="scientific">Meloidogyne floridensis</name>
    <dbReference type="NCBI Taxonomy" id="298350"/>
    <lineage>
        <taxon>Eukaryota</taxon>
        <taxon>Metazoa</taxon>
        <taxon>Ecdysozoa</taxon>
        <taxon>Nematoda</taxon>
        <taxon>Chromadorea</taxon>
        <taxon>Rhabditida</taxon>
        <taxon>Tylenchina</taxon>
        <taxon>Tylenchomorpha</taxon>
        <taxon>Tylenchoidea</taxon>
        <taxon>Meloidogynidae</taxon>
        <taxon>Meloidogyninae</taxon>
        <taxon>Meloidogyne</taxon>
    </lineage>
</organism>
<comment type="subcellular location">
    <subcellularLocation>
        <location evidence="1">Cytoplasm</location>
    </subcellularLocation>
</comment>
<keyword evidence="11" id="KW-1185">Reference proteome</keyword>
<name>A0A915PDY7_9BILA</name>
<dbReference type="Gene3D" id="3.40.50.300">
    <property type="entry name" value="P-loop containing nucleotide triphosphate hydrolases"/>
    <property type="match status" value="1"/>
</dbReference>
<feature type="domain" description="Tr-type G" evidence="10">
    <location>
        <begin position="558"/>
        <end position="786"/>
    </location>
</feature>
<keyword evidence="6" id="KW-0648">Protein biosynthesis</keyword>
<dbReference type="SUPFAM" id="SSF50494">
    <property type="entry name" value="Trypsin-like serine proteases"/>
    <property type="match status" value="1"/>
</dbReference>
<comment type="catalytic activity">
    <reaction evidence="8">
        <text>GTP + H2O = GDP + phosphate + H(+)</text>
        <dbReference type="Rhea" id="RHEA:19669"/>
        <dbReference type="ChEBI" id="CHEBI:15377"/>
        <dbReference type="ChEBI" id="CHEBI:15378"/>
        <dbReference type="ChEBI" id="CHEBI:37565"/>
        <dbReference type="ChEBI" id="CHEBI:43474"/>
        <dbReference type="ChEBI" id="CHEBI:58189"/>
    </reaction>
    <physiologicalReaction direction="left-to-right" evidence="8">
        <dbReference type="Rhea" id="RHEA:19670"/>
    </physiologicalReaction>
</comment>
<evidence type="ECO:0000256" key="7">
    <source>
        <dbReference type="ARBA" id="ARBA00023134"/>
    </source>
</evidence>
<dbReference type="InterPro" id="IPR027417">
    <property type="entry name" value="P-loop_NTPase"/>
</dbReference>
<keyword evidence="5" id="KW-0378">Hydrolase</keyword>
<dbReference type="InterPro" id="IPR041105">
    <property type="entry name" value="TDP-43_N"/>
</dbReference>
<evidence type="ECO:0000259" key="10">
    <source>
        <dbReference type="PROSITE" id="PS51722"/>
    </source>
</evidence>
<evidence type="ECO:0000256" key="6">
    <source>
        <dbReference type="ARBA" id="ARBA00022917"/>
    </source>
</evidence>
<keyword evidence="4" id="KW-0547">Nucleotide-binding</keyword>
<evidence type="ECO:0000313" key="11">
    <source>
        <dbReference type="Proteomes" id="UP000887560"/>
    </source>
</evidence>
<dbReference type="PANTHER" id="PTHR23115">
    <property type="entry name" value="TRANSLATION FACTOR"/>
    <property type="match status" value="1"/>
</dbReference>
<evidence type="ECO:0000256" key="8">
    <source>
        <dbReference type="ARBA" id="ARBA00049117"/>
    </source>
</evidence>
<dbReference type="Pfam" id="PF13365">
    <property type="entry name" value="Trypsin_2"/>
    <property type="match status" value="1"/>
</dbReference>
<keyword evidence="3" id="KW-0597">Phosphoprotein</keyword>
<dbReference type="Pfam" id="PF18694">
    <property type="entry name" value="TDP-43_N"/>
    <property type="match status" value="1"/>
</dbReference>
<dbReference type="CDD" id="cd01883">
    <property type="entry name" value="EF1_alpha"/>
    <property type="match status" value="1"/>
</dbReference>
<dbReference type="Pfam" id="PF00009">
    <property type="entry name" value="GTP_EFTU"/>
    <property type="match status" value="1"/>
</dbReference>
<evidence type="ECO:0000256" key="9">
    <source>
        <dbReference type="SAM" id="MobiDB-lite"/>
    </source>
</evidence>
<evidence type="ECO:0000256" key="3">
    <source>
        <dbReference type="ARBA" id="ARBA00022553"/>
    </source>
</evidence>
<evidence type="ECO:0000256" key="4">
    <source>
        <dbReference type="ARBA" id="ARBA00022741"/>
    </source>
</evidence>
<accession>A0A915PDY7</accession>
<dbReference type="FunFam" id="3.40.50.300:FF:000204">
    <property type="entry name" value="Translation elongation factor Tu"/>
    <property type="match status" value="1"/>
</dbReference>
<dbReference type="SUPFAM" id="SSF52540">
    <property type="entry name" value="P-loop containing nucleoside triphosphate hydrolases"/>
    <property type="match status" value="1"/>
</dbReference>
<evidence type="ECO:0000313" key="12">
    <source>
        <dbReference type="WBParaSite" id="scf7180000424789.g14009"/>
    </source>
</evidence>
<feature type="region of interest" description="Disordered" evidence="9">
    <location>
        <begin position="453"/>
        <end position="497"/>
    </location>
</feature>
<dbReference type="Pfam" id="PF18699">
    <property type="entry name" value="MRPL52"/>
    <property type="match status" value="1"/>
</dbReference>
<dbReference type="PROSITE" id="PS51722">
    <property type="entry name" value="G_TR_2"/>
    <property type="match status" value="1"/>
</dbReference>
<dbReference type="PRINTS" id="PR00315">
    <property type="entry name" value="ELONGATNFCT"/>
</dbReference>
<evidence type="ECO:0000256" key="1">
    <source>
        <dbReference type="ARBA" id="ARBA00004496"/>
    </source>
</evidence>
<sequence>MAAQYIEVRDPNSGEPLRFNLSNGALLISSIDDAFRGVFGLKYLDVTDGAKYVVSTDPTNQVFLAPEGGWGNKIYELVHLPNRSASVAPDPVERRPISPWQPKLVFDQNSLGNKPLLEDVEKYCFYLKIDKFVTCVTRINKSYFATFRHLVHDKFELNNKNTIYSDDGTFFQATIVYINDHWDFILFKSDVEVNGDGPPISRSFDLGVGIILYGRGNDKSTLGPQSGKIYSVEDVYGQNGCLATFLVGTIKNSEGDSGGAVFDSRGLLAMNIGNTYFSDRPSSIAVNKAAYFNPFNYMVVARSILSVIDDEQITRVGQGYIWLKLCLLNASIAPIVEQAAVQCLERCEYLLDEAQSRAEEQNVFNEKVDVKCSRTCIWLYYNPVVRPLDRGPDFSFVDGRKPSITTKWELERRKKQVELGKQIVHYLNEIKIAEQLYEEQQIQKTLRAEKIEQSKPKEKGIEIDQPIQYADKSTTKKQKSVEAIQNKSPSKNEQIKQNLAIAPTVENLKIDAGYSKDRSDSKSPSRALTPKQTLSNLEMAIAAGHKNLGKRTRPEESKSALNLVIIGHVDAGKSTMIGHLLYQLGNVDERAMHRYKQDSSRLGKSSFAFAWILDQNEEERSRGVTMDIAKTSIETPSGKKIYILDAPGHKDFIPNMISGATQADAALLVVNSTRGEFETGFDQGGQTREHALLVRALGVSRLIVAVNKLDTADWSKERYDELCSILSVFLQKRTGFEFVQFVPVSGLFGINLVKCPPSDHPLAVWYFGKDCPTLVEALAEQPLRIVVNDILRTSPTILSVSAKVEGGH</sequence>
<dbReference type="InterPro" id="IPR034596">
    <property type="entry name" value="Ribosomal_mL52"/>
</dbReference>
<feature type="region of interest" description="Disordered" evidence="9">
    <location>
        <begin position="513"/>
        <end position="534"/>
    </location>
</feature>
<dbReference type="GO" id="GO:0003924">
    <property type="term" value="F:GTPase activity"/>
    <property type="evidence" value="ECO:0007669"/>
    <property type="project" value="InterPro"/>
</dbReference>
<protein>
    <submittedName>
        <fullName evidence="12">Large ribosomal subunit protein mL52</fullName>
    </submittedName>
</protein>
<dbReference type="AlphaFoldDB" id="A0A915PDY7"/>
<dbReference type="WBParaSite" id="scf7180000424789.g14009">
    <property type="protein sequence ID" value="scf7180000424789.g14009"/>
    <property type="gene ID" value="scf7180000424789.g14009"/>
</dbReference>
<feature type="compositionally biased region" description="Polar residues" evidence="9">
    <location>
        <begin position="483"/>
        <end position="497"/>
    </location>
</feature>
<dbReference type="InterPro" id="IPR050100">
    <property type="entry name" value="TRAFAC_GTPase_members"/>
</dbReference>